<dbReference type="PANTHER" id="PTHR21197:SF0">
    <property type="entry name" value="UDP-GALACTOPYRANOSE MUTASE"/>
    <property type="match status" value="1"/>
</dbReference>
<dbReference type="Gene3D" id="3.50.50.60">
    <property type="entry name" value="FAD/NAD(P)-binding domain"/>
    <property type="match status" value="1"/>
</dbReference>
<feature type="domain" description="UDP-galactopyranose mutase C-terminal" evidence="1">
    <location>
        <begin position="140"/>
        <end position="335"/>
    </location>
</feature>
<dbReference type="InterPro" id="IPR015899">
    <property type="entry name" value="UDP-GalPyranose_mutase_C"/>
</dbReference>
<dbReference type="AlphaFoldDB" id="A0A2N1PP34"/>
<dbReference type="Pfam" id="PF13450">
    <property type="entry name" value="NAD_binding_8"/>
    <property type="match status" value="1"/>
</dbReference>
<evidence type="ECO:0000259" key="1">
    <source>
        <dbReference type="Pfam" id="PF03275"/>
    </source>
</evidence>
<proteinExistence type="predicted"/>
<comment type="caution">
    <text evidence="2">The sequence shown here is derived from an EMBL/GenBank/DDBJ whole genome shotgun (WGS) entry which is preliminary data.</text>
</comment>
<dbReference type="GO" id="GO:0008767">
    <property type="term" value="F:UDP-galactopyranose mutase activity"/>
    <property type="evidence" value="ECO:0007669"/>
    <property type="project" value="InterPro"/>
</dbReference>
<dbReference type="SUPFAM" id="SSF51971">
    <property type="entry name" value="Nucleotide-binding domain"/>
    <property type="match status" value="1"/>
</dbReference>
<sequence>MKILIVGAGLSGCTSARLLVERGHDVTIFERDTEIGGLCKSVFDENGFCFEVFGPHTFHSSNAVAIDFVKRFADFNGHRQFKGMIIEDQLYPFPLSLETLKSFSDYSLIMEEISKNDGIIDKRNFETACLSVFGKTLYNKFIKNYTQKMWGEPPCNLSAEWAPKRLRIDSEGENSVFGDEWQGLPIGGYSAFISRIIDGISVHKYSVLENFDISSFDVVAFSGRIDEYLNFQNGSLPYRSSRFYNIKEDWECKRYGSINLPDHQQYIRKCNFTVMHGHNTDLNLVQYQESTGMENGSLPMYPISMPVNEDLFQLYLEQICTVNVCPIGRLGLYKYFDMDEAILCVMEMISVIEEFPFLDKEARVAKINNVRQKDF</sequence>
<dbReference type="InterPro" id="IPR036188">
    <property type="entry name" value="FAD/NAD-bd_sf"/>
</dbReference>
<dbReference type="GO" id="GO:0005829">
    <property type="term" value="C:cytosol"/>
    <property type="evidence" value="ECO:0007669"/>
    <property type="project" value="TreeGrafter"/>
</dbReference>
<name>A0A2N1PP34_9BACT</name>
<dbReference type="Pfam" id="PF03275">
    <property type="entry name" value="GLF"/>
    <property type="match status" value="1"/>
</dbReference>
<evidence type="ECO:0000313" key="3">
    <source>
        <dbReference type="Proteomes" id="UP000233256"/>
    </source>
</evidence>
<accession>A0A2N1PP34</accession>
<evidence type="ECO:0000313" key="2">
    <source>
        <dbReference type="EMBL" id="PKK90101.1"/>
    </source>
</evidence>
<dbReference type="PANTHER" id="PTHR21197">
    <property type="entry name" value="UDP-GALACTOPYRANOSE MUTASE"/>
    <property type="match status" value="1"/>
</dbReference>
<dbReference type="EMBL" id="PGXC01000008">
    <property type="protein sequence ID" value="PKK90101.1"/>
    <property type="molecule type" value="Genomic_DNA"/>
</dbReference>
<dbReference type="Proteomes" id="UP000233256">
    <property type="component" value="Unassembled WGS sequence"/>
</dbReference>
<gene>
    <name evidence="2" type="ORF">CVV64_11320</name>
</gene>
<reference evidence="2 3" key="1">
    <citation type="journal article" date="2017" name="ISME J.">
        <title>Potential for microbial H2 and metal transformations associated with novel bacteria and archaea in deep terrestrial subsurface sediments.</title>
        <authorList>
            <person name="Hernsdorf A.W."/>
            <person name="Amano Y."/>
            <person name="Miyakawa K."/>
            <person name="Ise K."/>
            <person name="Suzuki Y."/>
            <person name="Anantharaman K."/>
            <person name="Probst A."/>
            <person name="Burstein D."/>
            <person name="Thomas B.C."/>
            <person name="Banfield J.F."/>
        </authorList>
    </citation>
    <scope>NUCLEOTIDE SEQUENCE [LARGE SCALE GENOMIC DNA]</scope>
    <source>
        <strain evidence="2">HGW-Wallbacteria-1</strain>
    </source>
</reference>
<protein>
    <recommendedName>
        <fullName evidence="1">UDP-galactopyranose mutase C-terminal domain-containing protein</fullName>
    </recommendedName>
</protein>
<dbReference type="GO" id="GO:0050660">
    <property type="term" value="F:flavin adenine dinucleotide binding"/>
    <property type="evidence" value="ECO:0007669"/>
    <property type="project" value="TreeGrafter"/>
</dbReference>
<organism evidence="2 3">
    <name type="scientific">Candidatus Wallbacteria bacterium HGW-Wallbacteria-1</name>
    <dbReference type="NCBI Taxonomy" id="2013854"/>
    <lineage>
        <taxon>Bacteria</taxon>
        <taxon>Candidatus Walliibacteriota</taxon>
    </lineage>
</organism>
<dbReference type="PRINTS" id="PR00419">
    <property type="entry name" value="ADXRDTASE"/>
</dbReference>